<reference evidence="2" key="2">
    <citation type="journal article" date="2023" name="Int. J. Mol. Sci.">
        <title>De Novo Assembly and Annotation of 11 Diverse Shrub Willow (Salix) Genomes Reveals Novel Gene Organization in Sex-Linked Regions.</title>
        <authorList>
            <person name="Hyden B."/>
            <person name="Feng K."/>
            <person name="Yates T.B."/>
            <person name="Jawdy S."/>
            <person name="Cereghino C."/>
            <person name="Smart L.B."/>
            <person name="Muchero W."/>
        </authorList>
    </citation>
    <scope>NUCLEOTIDE SEQUENCE</scope>
    <source>
        <tissue evidence="2">Shoot tip</tissue>
    </source>
</reference>
<comment type="caution">
    <text evidence="2">The sequence shown here is derived from an EMBL/GenBank/DDBJ whole genome shotgun (WGS) entry which is preliminary data.</text>
</comment>
<keyword evidence="1" id="KW-1133">Transmembrane helix</keyword>
<reference evidence="2" key="1">
    <citation type="submission" date="2022-11" db="EMBL/GenBank/DDBJ databases">
        <authorList>
            <person name="Hyden B.L."/>
            <person name="Feng K."/>
            <person name="Yates T."/>
            <person name="Jawdy S."/>
            <person name="Smart L.B."/>
            <person name="Muchero W."/>
        </authorList>
    </citation>
    <scope>NUCLEOTIDE SEQUENCE</scope>
    <source>
        <tissue evidence="2">Shoot tip</tissue>
    </source>
</reference>
<feature type="transmembrane region" description="Helical" evidence="1">
    <location>
        <begin position="49"/>
        <end position="65"/>
    </location>
</feature>
<accession>A0A9Q0VFT3</accession>
<evidence type="ECO:0000256" key="1">
    <source>
        <dbReference type="SAM" id="Phobius"/>
    </source>
</evidence>
<gene>
    <name evidence="2" type="ORF">OIU79_029141</name>
</gene>
<keyword evidence="1" id="KW-0472">Membrane</keyword>
<organism evidence="2 3">
    <name type="scientific">Salix purpurea</name>
    <name type="common">Purple osier willow</name>
    <dbReference type="NCBI Taxonomy" id="77065"/>
    <lineage>
        <taxon>Eukaryota</taxon>
        <taxon>Viridiplantae</taxon>
        <taxon>Streptophyta</taxon>
        <taxon>Embryophyta</taxon>
        <taxon>Tracheophyta</taxon>
        <taxon>Spermatophyta</taxon>
        <taxon>Magnoliopsida</taxon>
        <taxon>eudicotyledons</taxon>
        <taxon>Gunneridae</taxon>
        <taxon>Pentapetalae</taxon>
        <taxon>rosids</taxon>
        <taxon>fabids</taxon>
        <taxon>Malpighiales</taxon>
        <taxon>Salicaceae</taxon>
        <taxon>Saliceae</taxon>
        <taxon>Salix</taxon>
    </lineage>
</organism>
<keyword evidence="1" id="KW-0812">Transmembrane</keyword>
<keyword evidence="3" id="KW-1185">Reference proteome</keyword>
<dbReference type="AlphaFoldDB" id="A0A9Q0VFT3"/>
<feature type="transmembrane region" description="Helical" evidence="1">
    <location>
        <begin position="21"/>
        <end position="43"/>
    </location>
</feature>
<dbReference type="EMBL" id="JAPFFK010000008">
    <property type="protein sequence ID" value="KAJ6747946.1"/>
    <property type="molecule type" value="Genomic_DNA"/>
</dbReference>
<evidence type="ECO:0000313" key="2">
    <source>
        <dbReference type="EMBL" id="KAJ6747946.1"/>
    </source>
</evidence>
<protein>
    <submittedName>
        <fullName evidence="2">Uncharacterized protein</fullName>
    </submittedName>
</protein>
<name>A0A9Q0VFT3_SALPP</name>
<dbReference type="Proteomes" id="UP001151532">
    <property type="component" value="Chromosome 12"/>
</dbReference>
<proteinExistence type="predicted"/>
<sequence length="66" mass="7376">MLRFLMTLNAPLRSPRPIRAPYFSSTFISHLCVSIFFCIGGPFMAFSNIFSSGSSLLSIFLNLLLI</sequence>
<evidence type="ECO:0000313" key="3">
    <source>
        <dbReference type="Proteomes" id="UP001151532"/>
    </source>
</evidence>